<evidence type="ECO:0000313" key="2">
    <source>
        <dbReference type="EMBL" id="GAA2713619.1"/>
    </source>
</evidence>
<reference evidence="3" key="1">
    <citation type="journal article" date="2019" name="Int. J. Syst. Evol. Microbiol.">
        <title>The Global Catalogue of Microorganisms (GCM) 10K type strain sequencing project: providing services to taxonomists for standard genome sequencing and annotation.</title>
        <authorList>
            <consortium name="The Broad Institute Genomics Platform"/>
            <consortium name="The Broad Institute Genome Sequencing Center for Infectious Disease"/>
            <person name="Wu L."/>
            <person name="Ma J."/>
        </authorList>
    </citation>
    <scope>NUCLEOTIDE SEQUENCE [LARGE SCALE GENOMIC DNA]</scope>
    <source>
        <strain evidence="3">JCM 4542</strain>
    </source>
</reference>
<dbReference type="RefSeq" id="WP_344434483.1">
    <property type="nucleotide sequence ID" value="NZ_BAAASL010000006.1"/>
</dbReference>
<organism evidence="2 3">
    <name type="scientific">Streptomyces luteosporeus</name>
    <dbReference type="NCBI Taxonomy" id="173856"/>
    <lineage>
        <taxon>Bacteria</taxon>
        <taxon>Bacillati</taxon>
        <taxon>Actinomycetota</taxon>
        <taxon>Actinomycetes</taxon>
        <taxon>Kitasatosporales</taxon>
        <taxon>Streptomycetaceae</taxon>
        <taxon>Streptomyces</taxon>
    </lineage>
</organism>
<dbReference type="Proteomes" id="UP001500886">
    <property type="component" value="Unassembled WGS sequence"/>
</dbReference>
<name>A0ABP6G614_9ACTN</name>
<accession>A0ABP6G614</accession>
<proteinExistence type="predicted"/>
<comment type="caution">
    <text evidence="2">The sequence shown here is derived from an EMBL/GenBank/DDBJ whole genome shotgun (WGS) entry which is preliminary data.</text>
</comment>
<dbReference type="EMBL" id="BAAASL010000006">
    <property type="protein sequence ID" value="GAA2713619.1"/>
    <property type="molecule type" value="Genomic_DNA"/>
</dbReference>
<feature type="region of interest" description="Disordered" evidence="1">
    <location>
        <begin position="31"/>
        <end position="51"/>
    </location>
</feature>
<protein>
    <submittedName>
        <fullName evidence="2">Uncharacterized protein</fullName>
    </submittedName>
</protein>
<gene>
    <name evidence="2" type="ORF">GCM10010315_19510</name>
</gene>
<feature type="compositionally biased region" description="Low complexity" evidence="1">
    <location>
        <begin position="40"/>
        <end position="49"/>
    </location>
</feature>
<evidence type="ECO:0000256" key="1">
    <source>
        <dbReference type="SAM" id="MobiDB-lite"/>
    </source>
</evidence>
<keyword evidence="3" id="KW-1185">Reference proteome</keyword>
<evidence type="ECO:0000313" key="3">
    <source>
        <dbReference type="Proteomes" id="UP001500886"/>
    </source>
</evidence>
<feature type="region of interest" description="Disordered" evidence="1">
    <location>
        <begin position="95"/>
        <end position="133"/>
    </location>
</feature>
<sequence length="133" mass="12925">MSPTSQWQRPAPLAVLLLLLAVVLAPLVGAAASGGGAPGGPTTARAASAVRTPEAVPVADLRVDTSSGGSCRQQDGPLGGVQAAVAVPHADPVTCPAGARGTLPQDRAPRTGGVRAPPAPPAGTTGPLPVLRI</sequence>
<feature type="compositionally biased region" description="Low complexity" evidence="1">
    <location>
        <begin position="110"/>
        <end position="133"/>
    </location>
</feature>